<dbReference type="HOGENOM" id="CLU_036186_0_0_3"/>
<dbReference type="Gene3D" id="3.30.460.40">
    <property type="match status" value="1"/>
</dbReference>
<dbReference type="STRING" id="395961.Cyan7425_2955"/>
<proteinExistence type="predicted"/>
<dbReference type="EMBL" id="CP001344">
    <property type="protein sequence ID" value="ACL45295.1"/>
    <property type="molecule type" value="Genomic_DNA"/>
</dbReference>
<dbReference type="eggNOG" id="COG1216">
    <property type="taxonomic scope" value="Bacteria"/>
</dbReference>
<name>B8HL63_CYAP4</name>
<dbReference type="KEGG" id="cyn:Cyan7425_2955"/>
<dbReference type="Pfam" id="PF14907">
    <property type="entry name" value="NTP_transf_5"/>
    <property type="match status" value="1"/>
</dbReference>
<dbReference type="InterPro" id="IPR039498">
    <property type="entry name" value="NTP_transf_5"/>
</dbReference>
<dbReference type="AlphaFoldDB" id="B8HL63"/>
<accession>B8HL63</accession>
<evidence type="ECO:0008006" key="2">
    <source>
        <dbReference type="Google" id="ProtNLM"/>
    </source>
</evidence>
<reference evidence="1" key="1">
    <citation type="submission" date="2009-01" db="EMBL/GenBank/DDBJ databases">
        <title>Complete sequence of chromosome Cyanothece sp. PCC 7425.</title>
        <authorList>
            <consortium name="US DOE Joint Genome Institute"/>
            <person name="Lucas S."/>
            <person name="Copeland A."/>
            <person name="Lapidus A."/>
            <person name="Glavina del Rio T."/>
            <person name="Dalin E."/>
            <person name="Tice H."/>
            <person name="Bruce D."/>
            <person name="Goodwin L."/>
            <person name="Pitluck S."/>
            <person name="Sims D."/>
            <person name="Meineke L."/>
            <person name="Brettin T."/>
            <person name="Detter J.C."/>
            <person name="Han C."/>
            <person name="Larimer F."/>
            <person name="Land M."/>
            <person name="Hauser L."/>
            <person name="Kyrpides N."/>
            <person name="Ovchinnikova G."/>
            <person name="Liberton M."/>
            <person name="Stoeckel J."/>
            <person name="Banerjee A."/>
            <person name="Singh A."/>
            <person name="Page L."/>
            <person name="Sato H."/>
            <person name="Zhao L."/>
            <person name="Sherman L."/>
            <person name="Pakrasi H."/>
            <person name="Richardson P."/>
        </authorList>
    </citation>
    <scope>NUCLEOTIDE SEQUENCE</scope>
    <source>
        <strain evidence="1">PCC 7425</strain>
    </source>
</reference>
<protein>
    <recommendedName>
        <fullName evidence="2">Nucleotidyltransferase family protein</fullName>
    </recommendedName>
</protein>
<organism evidence="1">
    <name type="scientific">Cyanothece sp. (strain PCC 7425 / ATCC 29141)</name>
    <dbReference type="NCBI Taxonomy" id="395961"/>
    <lineage>
        <taxon>Bacteria</taxon>
        <taxon>Bacillati</taxon>
        <taxon>Cyanobacteriota</taxon>
        <taxon>Cyanophyceae</taxon>
        <taxon>Gomontiellales</taxon>
        <taxon>Cyanothecaceae</taxon>
        <taxon>Cyanothece</taxon>
    </lineage>
</organism>
<sequence>MWAQFTSPTKVLEITLLLACCSTRAIDTGWLLALLQHPLDWPYLEAIALRHQVFPLFYRRLESLGLEHLPPAVAQSLQEKARKNGARNLVLTNELLQLLHRFQNEGISVLTFKGPTLATLAYGDLSLRRFTDLDLFVPMTEIDRARQLLKEMGYRPQLDLTPAQDRVYTRFHYGYTFIHTHRKIQIDLHWDLLRQHFSFSPSPALIWAALDWINLAGQRVPTLRPEALLLFLCAHSAKDNWWQLKFVCDLAHLLQRQPDLNWDWIFSHAGQLGSRPMLDSGLLLAHQLLQAPLPPGLAEQLAAQPQLADLTRQVQQHLFRDSLPPAGQFFIPKIYLQTMDRWQDRLWFWLDVLTTPTRAEWQIVVLPPALAFLYYPLRSLRLLYKYSTKHWTGPVPIAQSHSVPPAHLPRV</sequence>
<evidence type="ECO:0000313" key="1">
    <source>
        <dbReference type="EMBL" id="ACL45295.1"/>
    </source>
</evidence>
<gene>
    <name evidence="1" type="ordered locus">Cyan7425_2955</name>
</gene>